<feature type="region of interest" description="Disordered" evidence="1">
    <location>
        <begin position="242"/>
        <end position="327"/>
    </location>
</feature>
<feature type="compositionally biased region" description="Polar residues" evidence="1">
    <location>
        <begin position="242"/>
        <end position="251"/>
    </location>
</feature>
<protein>
    <recommendedName>
        <fullName evidence="4">BTB domain-containing protein</fullName>
    </recommendedName>
</protein>
<reference evidence="2" key="1">
    <citation type="journal article" date="2021" name="Nat. Commun.">
        <title>Genetic determinants of endophytism in the Arabidopsis root mycobiome.</title>
        <authorList>
            <person name="Mesny F."/>
            <person name="Miyauchi S."/>
            <person name="Thiergart T."/>
            <person name="Pickel B."/>
            <person name="Atanasova L."/>
            <person name="Karlsson M."/>
            <person name="Huettel B."/>
            <person name="Barry K.W."/>
            <person name="Haridas S."/>
            <person name="Chen C."/>
            <person name="Bauer D."/>
            <person name="Andreopoulos W."/>
            <person name="Pangilinan J."/>
            <person name="LaButti K."/>
            <person name="Riley R."/>
            <person name="Lipzen A."/>
            <person name="Clum A."/>
            <person name="Drula E."/>
            <person name="Henrissat B."/>
            <person name="Kohler A."/>
            <person name="Grigoriev I.V."/>
            <person name="Martin F.M."/>
            <person name="Hacquard S."/>
        </authorList>
    </citation>
    <scope>NUCLEOTIDE SEQUENCE</scope>
    <source>
        <strain evidence="2">MPI-SDFR-AT-0120</strain>
    </source>
</reference>
<sequence>MSSNSLQAGSATFIPRQSKLAFAFYPAEVPPPTNTFPSSANDVDVRMFTLGDRQMLATGQRIFICKGNDPVSEIPRPLFLATSTNPSLLVNGRVNLPQNTDAHGVRLLVDYLIAMIFEPSEAIEDLRMSNRRSLYDMLSVTAAADLLGMKKYTDHLYRKCEAYIRRDLPAYEELDAMVRFASNHTRLFHLLVTENLVPRMLTPGSIQDISDFNKYLSKTPVLNEPIQAAITKHYEYTENRARVQQQRQENYQARKREEQAQLQEQSATAQNQERDEKAAKDKKKAEDAEDEKSIQEKVKQSGDKRRFTAREKAHWRRTRGTKLPKGC</sequence>
<dbReference type="AlphaFoldDB" id="A0A8K0VW45"/>
<dbReference type="EMBL" id="JAGMVJ010000014">
    <property type="protein sequence ID" value="KAH7082165.1"/>
    <property type="molecule type" value="Genomic_DNA"/>
</dbReference>
<name>A0A8K0VW45_9PLEO</name>
<feature type="compositionally biased region" description="Basic residues" evidence="1">
    <location>
        <begin position="313"/>
        <end position="327"/>
    </location>
</feature>
<feature type="compositionally biased region" description="Basic and acidic residues" evidence="1">
    <location>
        <begin position="272"/>
        <end position="312"/>
    </location>
</feature>
<comment type="caution">
    <text evidence="2">The sequence shown here is derived from an EMBL/GenBank/DDBJ whole genome shotgun (WGS) entry which is preliminary data.</text>
</comment>
<accession>A0A8K0VW45</accession>
<evidence type="ECO:0008006" key="4">
    <source>
        <dbReference type="Google" id="ProtNLM"/>
    </source>
</evidence>
<evidence type="ECO:0000313" key="2">
    <source>
        <dbReference type="EMBL" id="KAH7082165.1"/>
    </source>
</evidence>
<proteinExistence type="predicted"/>
<evidence type="ECO:0000256" key="1">
    <source>
        <dbReference type="SAM" id="MobiDB-lite"/>
    </source>
</evidence>
<dbReference type="OrthoDB" id="3762311at2759"/>
<organism evidence="2 3">
    <name type="scientific">Paraphoma chrysanthemicola</name>
    <dbReference type="NCBI Taxonomy" id="798071"/>
    <lineage>
        <taxon>Eukaryota</taxon>
        <taxon>Fungi</taxon>
        <taxon>Dikarya</taxon>
        <taxon>Ascomycota</taxon>
        <taxon>Pezizomycotina</taxon>
        <taxon>Dothideomycetes</taxon>
        <taxon>Pleosporomycetidae</taxon>
        <taxon>Pleosporales</taxon>
        <taxon>Pleosporineae</taxon>
        <taxon>Phaeosphaeriaceae</taxon>
        <taxon>Paraphoma</taxon>
    </lineage>
</organism>
<keyword evidence="3" id="KW-1185">Reference proteome</keyword>
<feature type="compositionally biased region" description="Polar residues" evidence="1">
    <location>
        <begin position="260"/>
        <end position="271"/>
    </location>
</feature>
<dbReference type="Proteomes" id="UP000813461">
    <property type="component" value="Unassembled WGS sequence"/>
</dbReference>
<evidence type="ECO:0000313" key="3">
    <source>
        <dbReference type="Proteomes" id="UP000813461"/>
    </source>
</evidence>
<gene>
    <name evidence="2" type="ORF">FB567DRAFT_605406</name>
</gene>